<evidence type="ECO:0000256" key="1">
    <source>
        <dbReference type="SAM" id="MobiDB-lite"/>
    </source>
</evidence>
<evidence type="ECO:0000313" key="2">
    <source>
        <dbReference type="Ensembl" id="ENSMUSP00000117688.2"/>
    </source>
</evidence>
<reference evidence="2" key="3">
    <citation type="submission" date="2025-05" db="UniProtKB">
        <authorList>
            <consortium name="Ensembl"/>
        </authorList>
    </citation>
    <scope>IDENTIFICATION</scope>
    <source>
        <strain evidence="2">C57BL/6J</strain>
    </source>
</reference>
<organism evidence="2 4">
    <name type="scientific">Mus musculus</name>
    <name type="common">Mouse</name>
    <dbReference type="NCBI Taxonomy" id="10090"/>
    <lineage>
        <taxon>Eukaryota</taxon>
        <taxon>Metazoa</taxon>
        <taxon>Chordata</taxon>
        <taxon>Craniata</taxon>
        <taxon>Vertebrata</taxon>
        <taxon>Euteleostomi</taxon>
        <taxon>Mammalia</taxon>
        <taxon>Eutheria</taxon>
        <taxon>Euarchontoglires</taxon>
        <taxon>Glires</taxon>
        <taxon>Rodentia</taxon>
        <taxon>Myomorpha</taxon>
        <taxon>Muroidea</taxon>
        <taxon>Muridae</taxon>
        <taxon>Murinae</taxon>
        <taxon>Mus</taxon>
        <taxon>Mus</taxon>
    </lineage>
</organism>
<dbReference type="MGI" id="MGI:1860454">
    <property type="gene designation" value="Phc2"/>
</dbReference>
<dbReference type="Ensembl" id="ENSMUST00000143632.8">
    <property type="protein sequence ID" value="ENSMUSP00000120468.2"/>
    <property type="gene ID" value="ENSMUSG00000028796.18"/>
</dbReference>
<protein>
    <submittedName>
        <fullName evidence="2">Polyhomeotic 2</fullName>
    </submittedName>
</protein>
<evidence type="ECO:0000313" key="4">
    <source>
        <dbReference type="Proteomes" id="UP000000589"/>
    </source>
</evidence>
<dbReference type="Proteomes" id="UP000000589">
    <property type="component" value="Chromosome 4"/>
</dbReference>
<gene>
    <name evidence="2 3" type="primary">Phc2</name>
</gene>
<reference evidence="2" key="2">
    <citation type="journal article" date="2011" name="PLoS Biol.">
        <title>Modernizing reference genome assemblies.</title>
        <authorList>
            <person name="Church D.M."/>
            <person name="Schneider V.A."/>
            <person name="Graves T."/>
            <person name="Auger K."/>
            <person name="Cunningham F."/>
            <person name="Bouk N."/>
            <person name="Chen H.C."/>
            <person name="Agarwala R."/>
            <person name="McLaren W.M."/>
            <person name="Ritchie G.R."/>
            <person name="Albracht D."/>
            <person name="Kremitzki M."/>
            <person name="Rock S."/>
            <person name="Kotkiewicz H."/>
            <person name="Kremitzki C."/>
            <person name="Wollam A."/>
            <person name="Trani L."/>
            <person name="Fulton L."/>
            <person name="Fulton R."/>
            <person name="Matthews L."/>
            <person name="Whitehead S."/>
            <person name="Chow W."/>
            <person name="Torrance J."/>
            <person name="Dunn M."/>
            <person name="Harden G."/>
            <person name="Threadgold G."/>
            <person name="Wood J."/>
            <person name="Collins J."/>
            <person name="Heath P."/>
            <person name="Griffiths G."/>
            <person name="Pelan S."/>
            <person name="Grafham D."/>
            <person name="Eichler E.E."/>
            <person name="Weinstock G."/>
            <person name="Mardis E.R."/>
            <person name="Wilson R.K."/>
            <person name="Howe K."/>
            <person name="Flicek P."/>
            <person name="Hubbard T."/>
        </authorList>
    </citation>
    <scope>NUCLEOTIDE SEQUENCE [LARGE SCALE GENOMIC DNA]</scope>
    <source>
        <strain evidence="2">C57BL/6J</strain>
    </source>
</reference>
<dbReference type="AGR" id="MGI:1860454"/>
<feature type="compositionally biased region" description="Low complexity" evidence="1">
    <location>
        <begin position="1"/>
        <end position="16"/>
    </location>
</feature>
<feature type="region of interest" description="Disordered" evidence="1">
    <location>
        <begin position="1"/>
        <end position="40"/>
    </location>
</feature>
<accession>D6REH8</accession>
<dbReference type="VEuPathDB" id="HostDB:ENSMUSG00000028796"/>
<dbReference type="GeneTree" id="ENSGT00940000160840"/>
<keyword evidence="4" id="KW-1185">Reference proteome</keyword>
<sequence>MTSGNGNSASSIAGTAPQNGGTLVPAGRESQKEVCTGVLA</sequence>
<dbReference type="Antibodypedia" id="31416">
    <property type="antibodies" value="108 antibodies from 22 providers"/>
</dbReference>
<dbReference type="HOGENOM" id="CLU_3299191_0_0_1"/>
<dbReference type="ExpressionAtlas" id="D6REH8">
    <property type="expression patterns" value="baseline and differential"/>
</dbReference>
<evidence type="ECO:0000313" key="3">
    <source>
        <dbReference type="MGI" id="MGI:1860454"/>
    </source>
</evidence>
<name>D6REH8_MOUSE</name>
<dbReference type="Ensembl" id="ENSMUST00000138445.2">
    <property type="protein sequence ID" value="ENSMUSP00000117688.2"/>
    <property type="gene ID" value="ENSMUSG00000028796.18"/>
</dbReference>
<reference evidence="2 4" key="1">
    <citation type="journal article" date="2009" name="PLoS Biol.">
        <title>Lineage-specific biology revealed by a finished genome assembly of the mouse.</title>
        <authorList>
            <consortium name="Mouse Genome Sequencing Consortium"/>
            <person name="Church D.M."/>
            <person name="Goodstadt L."/>
            <person name="Hillier L.W."/>
            <person name="Zody M.C."/>
            <person name="Goldstein S."/>
            <person name="She X."/>
            <person name="Bult C.J."/>
            <person name="Agarwala R."/>
            <person name="Cherry J.L."/>
            <person name="DiCuccio M."/>
            <person name="Hlavina W."/>
            <person name="Kapustin Y."/>
            <person name="Meric P."/>
            <person name="Maglott D."/>
            <person name="Birtle Z."/>
            <person name="Marques A.C."/>
            <person name="Graves T."/>
            <person name="Zhou S."/>
            <person name="Teague B."/>
            <person name="Potamousis K."/>
            <person name="Churas C."/>
            <person name="Place M."/>
            <person name="Herschleb J."/>
            <person name="Runnheim R."/>
            <person name="Forrest D."/>
            <person name="Amos-Landgraf J."/>
            <person name="Schwartz D.C."/>
            <person name="Cheng Z."/>
            <person name="Lindblad-Toh K."/>
            <person name="Eichler E.E."/>
            <person name="Ponting C.P."/>
        </authorList>
    </citation>
    <scope>NUCLEOTIDE SEQUENCE [LARGE SCALE GENOMIC DNA]</scope>
    <source>
        <strain evidence="2 4">C57BL/6J</strain>
    </source>
</reference>
<proteinExistence type="predicted"/>
<dbReference type="Bgee" id="ENSMUSG00000028796">
    <property type="expression patterns" value="Expressed in rostral migratory stream and 267 other cell types or tissues"/>
</dbReference>
<dbReference type="AlphaFoldDB" id="D6REH8"/>